<organism evidence="2 3">
    <name type="scientific">Paenibacillus lemnae</name>
    <dbReference type="NCBI Taxonomy" id="1330551"/>
    <lineage>
        <taxon>Bacteria</taxon>
        <taxon>Bacillati</taxon>
        <taxon>Bacillota</taxon>
        <taxon>Bacilli</taxon>
        <taxon>Bacillales</taxon>
        <taxon>Paenibacillaceae</taxon>
        <taxon>Paenibacillus</taxon>
    </lineage>
</organism>
<dbReference type="Pfam" id="PF05975">
    <property type="entry name" value="EcsB"/>
    <property type="match status" value="1"/>
</dbReference>
<evidence type="ECO:0000256" key="1">
    <source>
        <dbReference type="SAM" id="Phobius"/>
    </source>
</evidence>
<protein>
    <submittedName>
        <fullName evidence="2">ABC transporter permease</fullName>
    </submittedName>
</protein>
<reference evidence="2 3" key="1">
    <citation type="submission" date="2020-04" db="EMBL/GenBank/DDBJ databases">
        <title>Paenibacillus algicola sp. nov., a novel marine bacterium producing alginate lyase.</title>
        <authorList>
            <person name="Huang H."/>
        </authorList>
    </citation>
    <scope>NUCLEOTIDE SEQUENCE [LARGE SCALE GENOMIC DNA]</scope>
    <source>
        <strain evidence="2 3">L7-75</strain>
    </source>
</reference>
<dbReference type="PIRSF" id="PIRSF037259">
    <property type="entry name" value="EcsB_ABC"/>
    <property type="match status" value="1"/>
</dbReference>
<dbReference type="Proteomes" id="UP000565468">
    <property type="component" value="Unassembled WGS sequence"/>
</dbReference>
<keyword evidence="3" id="KW-1185">Reference proteome</keyword>
<feature type="transmembrane region" description="Helical" evidence="1">
    <location>
        <begin position="280"/>
        <end position="297"/>
    </location>
</feature>
<sequence>MNLSELFAKRRGQFWGQVLPYLGYVIQSGVAVVFLFLLIAFSAWYTSLVMNVPPGLPIRWIMLAILVPLAVNSSVRTYLRPADTVFLLPQEPRMDMYFAKRRVSGVVYKLMLLMLVLITLWPLYIRSDDQPKMLLATVLLLAVLKRLSSWGSWREQHIVSRPAAAGLRVLRWCIILLSAASWFWYPVLHSVIFTSLTALAYIAACSVPSRYKVAWERLILLEKRHAARVMMVLSWFVNVPQGEQRVYARKWLSRWGSGIPWNKGSAYRFLLIKSLSRSDVFGILLRVLVLGAVLVWVTRDSLASAAVYLAALMISGLQLSSLRKVHKESFWLMVYPLPEGSRHHNEIKLLFQVQLLWAVLLWLPLLFSIMSDPGFVLGTLAAGLLTVWLFRASAIRSVKKEEAEEDL</sequence>
<evidence type="ECO:0000313" key="2">
    <source>
        <dbReference type="EMBL" id="NMO95666.1"/>
    </source>
</evidence>
<name>A0A848M4Y5_PAELE</name>
<evidence type="ECO:0000313" key="3">
    <source>
        <dbReference type="Proteomes" id="UP000565468"/>
    </source>
</evidence>
<dbReference type="AlphaFoldDB" id="A0A848M4Y5"/>
<dbReference type="GO" id="GO:0016020">
    <property type="term" value="C:membrane"/>
    <property type="evidence" value="ECO:0007669"/>
    <property type="project" value="InterPro"/>
</dbReference>
<keyword evidence="1" id="KW-0472">Membrane</keyword>
<feature type="transmembrane region" description="Helical" evidence="1">
    <location>
        <begin position="106"/>
        <end position="125"/>
    </location>
</feature>
<keyword evidence="1" id="KW-0812">Transmembrane</keyword>
<gene>
    <name evidence="2" type="ORF">HII30_07755</name>
</gene>
<feature type="transmembrane region" description="Helical" evidence="1">
    <location>
        <begin position="303"/>
        <end position="322"/>
    </location>
</feature>
<dbReference type="InterPro" id="IPR010288">
    <property type="entry name" value="EcsB_ABC"/>
</dbReference>
<keyword evidence="1" id="KW-1133">Transmembrane helix</keyword>
<feature type="transmembrane region" description="Helical" evidence="1">
    <location>
        <begin position="373"/>
        <end position="390"/>
    </location>
</feature>
<comment type="caution">
    <text evidence="2">The sequence shown here is derived from an EMBL/GenBank/DDBJ whole genome shotgun (WGS) entry which is preliminary data.</text>
</comment>
<dbReference type="RefSeq" id="WP_169504446.1">
    <property type="nucleotide sequence ID" value="NZ_JABBPN010000005.1"/>
</dbReference>
<dbReference type="EMBL" id="JABBPN010000005">
    <property type="protein sequence ID" value="NMO95666.1"/>
    <property type="molecule type" value="Genomic_DNA"/>
</dbReference>
<feature type="transmembrane region" description="Helical" evidence="1">
    <location>
        <begin position="57"/>
        <end position="75"/>
    </location>
</feature>
<accession>A0A848M4Y5</accession>
<proteinExistence type="predicted"/>
<feature type="transmembrane region" description="Helical" evidence="1">
    <location>
        <begin position="21"/>
        <end position="45"/>
    </location>
</feature>
<feature type="transmembrane region" description="Helical" evidence="1">
    <location>
        <begin position="349"/>
        <end position="367"/>
    </location>
</feature>
<feature type="transmembrane region" description="Helical" evidence="1">
    <location>
        <begin position="191"/>
        <end position="211"/>
    </location>
</feature>